<dbReference type="InterPro" id="IPR029046">
    <property type="entry name" value="LolA/LolB/LppX"/>
</dbReference>
<dbReference type="Pfam" id="PF17131">
    <property type="entry name" value="LolA_like"/>
    <property type="match status" value="1"/>
</dbReference>
<dbReference type="PATRIC" id="fig|869212.3.peg.3962"/>
<dbReference type="Proteomes" id="UP000006048">
    <property type="component" value="Chromosome"/>
</dbReference>
<keyword evidence="1" id="KW-0732">Signal</keyword>
<dbReference type="Gene3D" id="2.50.20.10">
    <property type="entry name" value="Lipoprotein localisation LolA/LolB/LppX"/>
    <property type="match status" value="1"/>
</dbReference>
<dbReference type="EMBL" id="CP002959">
    <property type="protein sequence ID" value="AFM14564.1"/>
    <property type="molecule type" value="Genomic_DNA"/>
</dbReference>
<dbReference type="SUPFAM" id="SSF89392">
    <property type="entry name" value="Prokaryotic lipoproteins and lipoprotein localization factors"/>
    <property type="match status" value="1"/>
</dbReference>
<dbReference type="OrthoDB" id="9803781at2"/>
<gene>
    <name evidence="3" type="ordered locus">Turpa_3930</name>
</gene>
<dbReference type="HOGENOM" id="CLU_074356_1_1_12"/>
<name>I4BBA7_TURPD</name>
<proteinExistence type="predicted"/>
<evidence type="ECO:0000256" key="1">
    <source>
        <dbReference type="ARBA" id="ARBA00022729"/>
    </source>
</evidence>
<evidence type="ECO:0000313" key="3">
    <source>
        <dbReference type="EMBL" id="AFM14564.1"/>
    </source>
</evidence>
<organism evidence="3 4">
    <name type="scientific">Turneriella parva (strain ATCC BAA-1111 / DSM 21527 / NCTC 11395 / H)</name>
    <name type="common">Leptospira parva</name>
    <dbReference type="NCBI Taxonomy" id="869212"/>
    <lineage>
        <taxon>Bacteria</taxon>
        <taxon>Pseudomonadati</taxon>
        <taxon>Spirochaetota</taxon>
        <taxon>Spirochaetia</taxon>
        <taxon>Leptospirales</taxon>
        <taxon>Leptospiraceae</taxon>
        <taxon>Turneriella</taxon>
    </lineage>
</organism>
<reference evidence="3 4" key="1">
    <citation type="submission" date="2012-06" db="EMBL/GenBank/DDBJ databases">
        <title>The complete chromosome of genome of Turneriella parva DSM 21527.</title>
        <authorList>
            <consortium name="US DOE Joint Genome Institute (JGI-PGF)"/>
            <person name="Lucas S."/>
            <person name="Han J."/>
            <person name="Lapidus A."/>
            <person name="Bruce D."/>
            <person name="Goodwin L."/>
            <person name="Pitluck S."/>
            <person name="Peters L."/>
            <person name="Kyrpides N."/>
            <person name="Mavromatis K."/>
            <person name="Ivanova N."/>
            <person name="Mikhailova N."/>
            <person name="Chertkov O."/>
            <person name="Detter J.C."/>
            <person name="Tapia R."/>
            <person name="Han C."/>
            <person name="Land M."/>
            <person name="Hauser L."/>
            <person name="Markowitz V."/>
            <person name="Cheng J.-F."/>
            <person name="Hugenholtz P."/>
            <person name="Woyke T."/>
            <person name="Wu D."/>
            <person name="Gronow S."/>
            <person name="Wellnitz S."/>
            <person name="Brambilla E."/>
            <person name="Klenk H.-P."/>
            <person name="Eisen J.A."/>
        </authorList>
    </citation>
    <scope>NUCLEOTIDE SEQUENCE [LARGE SCALE GENOMIC DNA]</scope>
    <source>
        <strain evidence="4">ATCC BAA-1111 / DSM 21527 / NCTC 11395 / H</strain>
    </source>
</reference>
<dbReference type="CDD" id="cd16329">
    <property type="entry name" value="LolA_like"/>
    <property type="match status" value="1"/>
</dbReference>
<accession>I4BBA7</accession>
<keyword evidence="4" id="KW-1185">Reference proteome</keyword>
<dbReference type="STRING" id="869212.Turpa_3930"/>
<dbReference type="KEGG" id="tpx:Turpa_3930"/>
<evidence type="ECO:0000259" key="2">
    <source>
        <dbReference type="Pfam" id="PF17131"/>
    </source>
</evidence>
<evidence type="ECO:0000313" key="4">
    <source>
        <dbReference type="Proteomes" id="UP000006048"/>
    </source>
</evidence>
<sequence length="252" mass="28895">MVKNILLFGLAVFAVYGDEAYDIAAKAEKTQRNFGDETVESTMSLIAANGSVVTRKTKNFTLERAGSRDYQLFQFLEPADVRGTSLLTHQDPKGDDSQWLYLPELRRVKRISSSGKTGSFMGSEFTYEDVGGNTLDRFKYVKLADETYKGKPCYVLEKTPTYANSGYTKIKMWISKDNNLVLRQDFFDRKNSLLKIMTFDGHKQYGTTWRSQKISVENLQTKKKSVLEFTSRKMRSGLSNDLFTERNLQRLQ</sequence>
<dbReference type="InterPro" id="IPR033399">
    <property type="entry name" value="TP_0789-like"/>
</dbReference>
<protein>
    <recommendedName>
        <fullName evidence="2">Uncharacterized protein TP-0789 domain-containing protein</fullName>
    </recommendedName>
</protein>
<dbReference type="RefSeq" id="WP_014805040.1">
    <property type="nucleotide sequence ID" value="NC_018020.1"/>
</dbReference>
<dbReference type="AlphaFoldDB" id="I4BBA7"/>
<feature type="domain" description="Uncharacterized protein TP-0789" evidence="2">
    <location>
        <begin position="69"/>
        <end position="250"/>
    </location>
</feature>